<dbReference type="GO" id="GO:0004016">
    <property type="term" value="F:adenylate cyclase activity"/>
    <property type="evidence" value="ECO:0007669"/>
    <property type="project" value="TreeGrafter"/>
</dbReference>
<keyword evidence="5 8" id="KW-0472">Membrane</keyword>
<dbReference type="InterPro" id="IPR050401">
    <property type="entry name" value="Cyclic_nucleotide_synthase"/>
</dbReference>
<accession>A0AAD2GA39</accession>
<dbReference type="GO" id="GO:0000166">
    <property type="term" value="F:nucleotide binding"/>
    <property type="evidence" value="ECO:0007669"/>
    <property type="project" value="UniProtKB-KW"/>
</dbReference>
<evidence type="ECO:0000256" key="3">
    <source>
        <dbReference type="ARBA" id="ARBA00022741"/>
    </source>
</evidence>
<keyword evidence="3" id="KW-0547">Nucleotide-binding</keyword>
<sequence length="1158" mass="129137">MTKSKHEDMTSTGSTDDCGVSGGCSIAGKSVFDSSSSSDSTGRAASYSAPVVGKKEQKFVFLSKILVAVVLTLAVCALATTAYALVTEEEKNNFESQFEAYASEIVTVARQKADQMFSSLDSFSVSIASQAISEQLASNKTWPFVTLPHYSLKAEKLKNVMGANSSVILFSPIVEESEKAAWSAYVSEEAPAWYQESIDNEERNYTVPDLMTKTLPFIHFYDPANGFMPTPVARPGAVLPVWQTYPFETDPINPLMATNYDLLTGQRISDLFRITSDILGPSIGITQVVTARDTMSAQSQIMQPVFRGVDTDAEGRELVGMVWVRMEWKDYFQNLLIEGVDGISVVLKSSCPKVDALSRTVLEEVGVMTYEINGPNAQLLNETDTHDPKYEYLAVSSVLVDLEVDSASLSEGQCVPKLTMHVYPSQAMEDSFYTSRPIIFMAIVIVIFVFTTIVFLLYDFFVGRQQRKFLDRIVQQDKIVTNVFPTAIRDRLYANNDEANKSQTDLFDPLDYEDGQSNVVGGAPLADLFPNTTVVFADIAGFTAWSSAREPHQVFKLLETIYGAFDKIAYRHNVFKIETVGDCFVAVAGLPEPNKQHALCVAKFARDCLKKMKELVVMLEVTLGPDTADLELRIGIHSGQVTAGVLRGDRSRFQLFGDTVNTASRMESGGEKGRIQISQATADLLKKSGLGKTLVAREKKIFVKGKGDMQTYWIRTDKKSGAFKRSLDASRASEMTTLAESDDDTESSQSDTDEDGLHLETEGVKKMSKTDRLVEWNAEVLCSLLQQIMASREDASPDPTLAKAEKAGSDKTVLEEFTPIIHLKRMESENVQVRRRASTVVINDQTKVQLRTYLSNIASMYQDNPFHNFEHASHVVSSVKKLLNRIVNVGEGNSLGKHDSGSSLGLVDLTGHSYGITSDPLTQFAVVFSAIIHDVDHPGVPNAQLVKENTRKAQIYRKSVAEQNSVDLAWEMLMHEDYRELRACIYQTEEDLKRFRQLVVNTVLATDIVDKELQALRKARWETAFSQAESVDDDADTEDRKATIVIEHLIQASDVSHTMQHWHIYKAWNEKFFKECYGAFKAGRADVDPSINWYKGEIGFFDFYIIPLAKKLDNCGVFGVSSHEYLNYATANRDEWVREGEALVATFLKNFHENEKMR</sequence>
<keyword evidence="12" id="KW-1185">Reference proteome</keyword>
<evidence type="ECO:0008006" key="13">
    <source>
        <dbReference type="Google" id="ProtNLM"/>
    </source>
</evidence>
<dbReference type="GO" id="GO:0005886">
    <property type="term" value="C:plasma membrane"/>
    <property type="evidence" value="ECO:0007669"/>
    <property type="project" value="TreeGrafter"/>
</dbReference>
<dbReference type="Pfam" id="PF00211">
    <property type="entry name" value="Guanylate_cyc"/>
    <property type="match status" value="1"/>
</dbReference>
<feature type="transmembrane region" description="Helical" evidence="8">
    <location>
        <begin position="65"/>
        <end position="86"/>
    </location>
</feature>
<evidence type="ECO:0000256" key="6">
    <source>
        <dbReference type="ARBA" id="ARBA00023239"/>
    </source>
</evidence>
<dbReference type="GO" id="GO:0001653">
    <property type="term" value="F:peptide receptor activity"/>
    <property type="evidence" value="ECO:0007669"/>
    <property type="project" value="TreeGrafter"/>
</dbReference>
<evidence type="ECO:0000313" key="12">
    <source>
        <dbReference type="Proteomes" id="UP001295423"/>
    </source>
</evidence>
<evidence type="ECO:0000256" key="4">
    <source>
        <dbReference type="ARBA" id="ARBA00022989"/>
    </source>
</evidence>
<comment type="caution">
    <text evidence="11">The sequence shown here is derived from an EMBL/GenBank/DDBJ whole genome shotgun (WGS) entry which is preliminary data.</text>
</comment>
<evidence type="ECO:0000256" key="2">
    <source>
        <dbReference type="ARBA" id="ARBA00022692"/>
    </source>
</evidence>
<dbReference type="Gene3D" id="3.30.70.1230">
    <property type="entry name" value="Nucleotide cyclase"/>
    <property type="match status" value="1"/>
</dbReference>
<evidence type="ECO:0000256" key="5">
    <source>
        <dbReference type="ARBA" id="ARBA00023136"/>
    </source>
</evidence>
<feature type="region of interest" description="Disordered" evidence="7">
    <location>
        <begin position="735"/>
        <end position="764"/>
    </location>
</feature>
<dbReference type="Pfam" id="PF00233">
    <property type="entry name" value="PDEase_I"/>
    <property type="match status" value="1"/>
</dbReference>
<keyword evidence="4 8" id="KW-1133">Transmembrane helix</keyword>
<dbReference type="PROSITE" id="PS51845">
    <property type="entry name" value="PDEASE_I_2"/>
    <property type="match status" value="1"/>
</dbReference>
<dbReference type="SMART" id="SM00044">
    <property type="entry name" value="CYCc"/>
    <property type="match status" value="1"/>
</dbReference>
<organism evidence="11 12">
    <name type="scientific">Cylindrotheca closterium</name>
    <dbReference type="NCBI Taxonomy" id="2856"/>
    <lineage>
        <taxon>Eukaryota</taxon>
        <taxon>Sar</taxon>
        <taxon>Stramenopiles</taxon>
        <taxon>Ochrophyta</taxon>
        <taxon>Bacillariophyta</taxon>
        <taxon>Bacillariophyceae</taxon>
        <taxon>Bacillariophycidae</taxon>
        <taxon>Bacillariales</taxon>
        <taxon>Bacillariaceae</taxon>
        <taxon>Cylindrotheca</taxon>
    </lineage>
</organism>
<gene>
    <name evidence="11" type="ORF">CYCCA115_LOCUS22626</name>
</gene>
<dbReference type="InterPro" id="IPR036971">
    <property type="entry name" value="PDEase_catalytic_dom_sf"/>
</dbReference>
<dbReference type="GO" id="GO:0007168">
    <property type="term" value="P:receptor guanylyl cyclase signaling pathway"/>
    <property type="evidence" value="ECO:0007669"/>
    <property type="project" value="TreeGrafter"/>
</dbReference>
<dbReference type="PROSITE" id="PS50125">
    <property type="entry name" value="GUANYLATE_CYCLASE_2"/>
    <property type="match status" value="1"/>
</dbReference>
<evidence type="ECO:0000259" key="9">
    <source>
        <dbReference type="PROSITE" id="PS50125"/>
    </source>
</evidence>
<dbReference type="PANTHER" id="PTHR11920">
    <property type="entry name" value="GUANYLYL CYCLASE"/>
    <property type="match status" value="1"/>
</dbReference>
<protein>
    <recommendedName>
        <fullName evidence="13">Phosphodiesterase</fullName>
    </recommendedName>
</protein>
<feature type="compositionally biased region" description="Basic and acidic residues" evidence="7">
    <location>
        <begin position="755"/>
        <end position="764"/>
    </location>
</feature>
<feature type="compositionally biased region" description="Acidic residues" evidence="7">
    <location>
        <begin position="740"/>
        <end position="754"/>
    </location>
</feature>
<evidence type="ECO:0000313" key="11">
    <source>
        <dbReference type="EMBL" id="CAJ1967128.1"/>
    </source>
</evidence>
<dbReference type="SUPFAM" id="SSF55073">
    <property type="entry name" value="Nucleotide cyclase"/>
    <property type="match status" value="1"/>
</dbReference>
<dbReference type="AlphaFoldDB" id="A0AAD2GA39"/>
<dbReference type="PANTHER" id="PTHR11920:SF335">
    <property type="entry name" value="GUANYLATE CYCLASE"/>
    <property type="match status" value="1"/>
</dbReference>
<dbReference type="Gene3D" id="1.10.1300.10">
    <property type="entry name" value="3'5'-cyclic nucleotide phosphodiesterase, catalytic domain"/>
    <property type="match status" value="1"/>
</dbReference>
<comment type="subcellular location">
    <subcellularLocation>
        <location evidence="1">Membrane</location>
    </subcellularLocation>
</comment>
<evidence type="ECO:0000259" key="10">
    <source>
        <dbReference type="PROSITE" id="PS51845"/>
    </source>
</evidence>
<dbReference type="SUPFAM" id="SSF109604">
    <property type="entry name" value="HD-domain/PDEase-like"/>
    <property type="match status" value="1"/>
</dbReference>
<dbReference type="Proteomes" id="UP001295423">
    <property type="component" value="Unassembled WGS sequence"/>
</dbReference>
<name>A0AAD2GA39_9STRA</name>
<dbReference type="InterPro" id="IPR001054">
    <property type="entry name" value="A/G_cyclase"/>
</dbReference>
<feature type="domain" description="PDEase" evidence="10">
    <location>
        <begin position="772"/>
        <end position="1008"/>
    </location>
</feature>
<dbReference type="GO" id="GO:0004383">
    <property type="term" value="F:guanylate cyclase activity"/>
    <property type="evidence" value="ECO:0007669"/>
    <property type="project" value="TreeGrafter"/>
</dbReference>
<evidence type="ECO:0000256" key="7">
    <source>
        <dbReference type="SAM" id="MobiDB-lite"/>
    </source>
</evidence>
<dbReference type="SMART" id="SM00471">
    <property type="entry name" value="HDc"/>
    <property type="match status" value="1"/>
</dbReference>
<dbReference type="EMBL" id="CAKOGP040002314">
    <property type="protein sequence ID" value="CAJ1967128.1"/>
    <property type="molecule type" value="Genomic_DNA"/>
</dbReference>
<dbReference type="GO" id="GO:0004114">
    <property type="term" value="F:3',5'-cyclic-nucleotide phosphodiesterase activity"/>
    <property type="evidence" value="ECO:0007669"/>
    <property type="project" value="InterPro"/>
</dbReference>
<keyword evidence="2 8" id="KW-0812">Transmembrane</keyword>
<dbReference type="InterPro" id="IPR029787">
    <property type="entry name" value="Nucleotide_cyclase"/>
</dbReference>
<dbReference type="InterPro" id="IPR003607">
    <property type="entry name" value="HD/PDEase_dom"/>
</dbReference>
<keyword evidence="6" id="KW-0456">Lyase</keyword>
<feature type="transmembrane region" description="Helical" evidence="8">
    <location>
        <begin position="438"/>
        <end position="462"/>
    </location>
</feature>
<proteinExistence type="predicted"/>
<dbReference type="GO" id="GO:0035556">
    <property type="term" value="P:intracellular signal transduction"/>
    <property type="evidence" value="ECO:0007669"/>
    <property type="project" value="InterPro"/>
</dbReference>
<dbReference type="CDD" id="cd07302">
    <property type="entry name" value="CHD"/>
    <property type="match status" value="1"/>
</dbReference>
<feature type="domain" description="Guanylate cyclase" evidence="9">
    <location>
        <begin position="533"/>
        <end position="667"/>
    </location>
</feature>
<evidence type="ECO:0000256" key="1">
    <source>
        <dbReference type="ARBA" id="ARBA00004370"/>
    </source>
</evidence>
<reference evidence="11" key="1">
    <citation type="submission" date="2023-08" db="EMBL/GenBank/DDBJ databases">
        <authorList>
            <person name="Audoor S."/>
            <person name="Bilcke G."/>
        </authorList>
    </citation>
    <scope>NUCLEOTIDE SEQUENCE</scope>
</reference>
<dbReference type="InterPro" id="IPR002073">
    <property type="entry name" value="PDEase_catalytic_dom"/>
</dbReference>
<evidence type="ECO:0000256" key="8">
    <source>
        <dbReference type="SAM" id="Phobius"/>
    </source>
</evidence>